<dbReference type="Pfam" id="PF00004">
    <property type="entry name" value="AAA"/>
    <property type="match status" value="1"/>
</dbReference>
<evidence type="ECO:0000259" key="1">
    <source>
        <dbReference type="SMART" id="SM00382"/>
    </source>
</evidence>
<dbReference type="PANTHER" id="PTHR11669:SF0">
    <property type="entry name" value="PROTEIN STICHEL-LIKE 2"/>
    <property type="match status" value="1"/>
</dbReference>
<sequence length="313" mass="34749">MRTNDDLHVKYRPDNFDDVLGQWTAIQSIKKVLADDKGHVFLLTGPSGVGKTTIARIIANTIGCDSQNLIEIDAATYTGIDAMRSVTDLLKYRAMGKHPNRAIIIDEVHALSKQAWQSLLKALEEPPSHVYFILCTTVVAKVPETIKTRSFAYVLDPVSRKDIVLLLEDVCDGEGMDIGNDVIDLISKESFGSPRRALVYLEKCSGCKNKKEAAQILRTATGSEDVLELCRWLLKGKNLNWEGACKHLKGLKDMDPESIRLTVINYFQPVLLRTDNDDAAGRVLEILDCFSLPCNSSEKLAPIMIAIGRAIYD</sequence>
<dbReference type="InterPro" id="IPR050238">
    <property type="entry name" value="DNA_Rep/Repair_Clamp_Loader"/>
</dbReference>
<dbReference type="AlphaFoldDB" id="A0A0F9XE55"/>
<accession>A0A0F9XE55</accession>
<dbReference type="PANTHER" id="PTHR11669">
    <property type="entry name" value="REPLICATION FACTOR C / DNA POLYMERASE III GAMMA-TAU SUBUNIT"/>
    <property type="match status" value="1"/>
</dbReference>
<dbReference type="Gene3D" id="3.40.50.300">
    <property type="entry name" value="P-loop containing nucleotide triphosphate hydrolases"/>
    <property type="match status" value="1"/>
</dbReference>
<feature type="domain" description="AAA+ ATPase" evidence="1">
    <location>
        <begin position="37"/>
        <end position="169"/>
    </location>
</feature>
<dbReference type="Gene3D" id="1.10.8.60">
    <property type="match status" value="1"/>
</dbReference>
<organism evidence="2">
    <name type="scientific">marine sediment metagenome</name>
    <dbReference type="NCBI Taxonomy" id="412755"/>
    <lineage>
        <taxon>unclassified sequences</taxon>
        <taxon>metagenomes</taxon>
        <taxon>ecological metagenomes</taxon>
    </lineage>
</organism>
<dbReference type="GO" id="GO:0005524">
    <property type="term" value="F:ATP binding"/>
    <property type="evidence" value="ECO:0007669"/>
    <property type="project" value="InterPro"/>
</dbReference>
<gene>
    <name evidence="2" type="ORF">LCGC14_0231710</name>
</gene>
<dbReference type="GO" id="GO:0006261">
    <property type="term" value="P:DNA-templated DNA replication"/>
    <property type="evidence" value="ECO:0007669"/>
    <property type="project" value="TreeGrafter"/>
</dbReference>
<evidence type="ECO:0000313" key="2">
    <source>
        <dbReference type="EMBL" id="KKN90058.1"/>
    </source>
</evidence>
<dbReference type="InterPro" id="IPR003959">
    <property type="entry name" value="ATPase_AAA_core"/>
</dbReference>
<protein>
    <recommendedName>
        <fullName evidence="1">AAA+ ATPase domain-containing protein</fullName>
    </recommendedName>
</protein>
<dbReference type="InterPro" id="IPR027417">
    <property type="entry name" value="P-loop_NTPase"/>
</dbReference>
<dbReference type="InterPro" id="IPR003593">
    <property type="entry name" value="AAA+_ATPase"/>
</dbReference>
<reference evidence="2" key="1">
    <citation type="journal article" date="2015" name="Nature">
        <title>Complex archaea that bridge the gap between prokaryotes and eukaryotes.</title>
        <authorList>
            <person name="Spang A."/>
            <person name="Saw J.H."/>
            <person name="Jorgensen S.L."/>
            <person name="Zaremba-Niedzwiedzka K."/>
            <person name="Martijn J."/>
            <person name="Lind A.E."/>
            <person name="van Eijk R."/>
            <person name="Schleper C."/>
            <person name="Guy L."/>
            <person name="Ettema T.J."/>
        </authorList>
    </citation>
    <scope>NUCLEOTIDE SEQUENCE</scope>
</reference>
<dbReference type="EMBL" id="LAZR01000113">
    <property type="protein sequence ID" value="KKN90058.1"/>
    <property type="molecule type" value="Genomic_DNA"/>
</dbReference>
<dbReference type="SUPFAM" id="SSF52540">
    <property type="entry name" value="P-loop containing nucleoside triphosphate hydrolases"/>
    <property type="match status" value="1"/>
</dbReference>
<dbReference type="CDD" id="cd00009">
    <property type="entry name" value="AAA"/>
    <property type="match status" value="1"/>
</dbReference>
<dbReference type="SMART" id="SM00382">
    <property type="entry name" value="AAA"/>
    <property type="match status" value="1"/>
</dbReference>
<proteinExistence type="predicted"/>
<dbReference type="GO" id="GO:0016887">
    <property type="term" value="F:ATP hydrolysis activity"/>
    <property type="evidence" value="ECO:0007669"/>
    <property type="project" value="InterPro"/>
</dbReference>
<name>A0A0F9XE55_9ZZZZ</name>
<comment type="caution">
    <text evidence="2">The sequence shown here is derived from an EMBL/GenBank/DDBJ whole genome shotgun (WGS) entry which is preliminary data.</text>
</comment>